<organism evidence="2 3">
    <name type="scientific">Urechidicola croceus</name>
    <dbReference type="NCBI Taxonomy" id="1850246"/>
    <lineage>
        <taxon>Bacteria</taxon>
        <taxon>Pseudomonadati</taxon>
        <taxon>Bacteroidota</taxon>
        <taxon>Flavobacteriia</taxon>
        <taxon>Flavobacteriales</taxon>
        <taxon>Flavobacteriaceae</taxon>
        <taxon>Urechidicola</taxon>
    </lineage>
</organism>
<dbReference type="OrthoDB" id="1013052at2"/>
<feature type="chain" id="PRO_5009110924" evidence="1">
    <location>
        <begin position="20"/>
        <end position="547"/>
    </location>
</feature>
<dbReference type="RefSeq" id="WP_070237522.1">
    <property type="nucleotide sequence ID" value="NZ_CP017478.1"/>
</dbReference>
<reference evidence="2 3" key="1">
    <citation type="submission" date="2016-10" db="EMBL/GenBank/DDBJ databases">
        <title>Lutibacter sp. LPB0138, isolated from marine gastropod.</title>
        <authorList>
            <person name="Kim E."/>
            <person name="Yi H."/>
        </authorList>
    </citation>
    <scope>NUCLEOTIDE SEQUENCE [LARGE SCALE GENOMIC DNA]</scope>
    <source>
        <strain evidence="2 3">LPB0138</strain>
    </source>
</reference>
<keyword evidence="1" id="KW-0732">Signal</keyword>
<evidence type="ECO:0000313" key="2">
    <source>
        <dbReference type="EMBL" id="AOW21362.1"/>
    </source>
</evidence>
<gene>
    <name evidence="2" type="ORF">LPB138_12030</name>
</gene>
<protein>
    <submittedName>
        <fullName evidence="2">Uncharacterized protein</fullName>
    </submittedName>
</protein>
<feature type="signal peptide" evidence="1">
    <location>
        <begin position="1"/>
        <end position="19"/>
    </location>
</feature>
<dbReference type="STRING" id="1850246.LPB138_12030"/>
<accession>A0A1D8P9T2</accession>
<proteinExistence type="predicted"/>
<dbReference type="PROSITE" id="PS51257">
    <property type="entry name" value="PROKAR_LIPOPROTEIN"/>
    <property type="match status" value="1"/>
</dbReference>
<dbReference type="AlphaFoldDB" id="A0A1D8P9T2"/>
<dbReference type="EMBL" id="CP017478">
    <property type="protein sequence ID" value="AOW21362.1"/>
    <property type="molecule type" value="Genomic_DNA"/>
</dbReference>
<dbReference type="Gene3D" id="2.60.120.200">
    <property type="match status" value="1"/>
</dbReference>
<dbReference type="KEGG" id="lul:LPB138_12030"/>
<evidence type="ECO:0000313" key="3">
    <source>
        <dbReference type="Proteomes" id="UP000176050"/>
    </source>
</evidence>
<keyword evidence="3" id="KW-1185">Reference proteome</keyword>
<dbReference type="NCBIfam" id="NF038128">
    <property type="entry name" value="choice_anch_J"/>
    <property type="match status" value="1"/>
</dbReference>
<name>A0A1D8P9T2_9FLAO</name>
<evidence type="ECO:0000256" key="1">
    <source>
        <dbReference type="SAM" id="SignalP"/>
    </source>
</evidence>
<dbReference type="Proteomes" id="UP000176050">
    <property type="component" value="Chromosome"/>
</dbReference>
<sequence length="547" mass="59363">MKKIVYLLMALGLTFAACNPMDDIYEDIDSQENPVVGNVEYTLTADDYEELELSYDSFNSEDEAKQLIPGLLADLYPFMGKGSSILAGYELYVGNAEGVSDYSGADIYELSNSDYASTGSDAFGFYPDVNPNDLMGDVLAANVTGAEGDILLAKYKQYTEVPEVGLANIVEYNFAGSLEGWTITDLVGEQGWTSESGYVQGNGYSGGQIANEDWLVSPEIDLTNESDLKFQITHELDYAGDTSLLKILVSTDYTDDVTTATWDEITLSTAVTGDMAPSEDYDFSAYDGETIHVAFKYESTDSDAGRWRIESLAIKTLGVSGETANKGTHFMYAGGAWEVVDGVYYLSSSDFDSMGEGSGQPGQYNNFGSSVPPNNYLPTFLDIKYPFAQEDDQIIAIYDYYSSSSGAQIRGNLYTVVDGMWVGHESTISTTLQFGHDGTVWVPDNTIRYTLTGDDYALVASTLLTADGFASAAGNLDSYGNFNRTGGATSWDDEMMITAMGIVAASIDPNAAVGQKYLMTCDIYNGSGGTEDFYIIKDDSGEWVVFE</sequence>